<sequence>MFLARRVGPETQRNAMTLQTAALYTPSAPPSYFAIFF</sequence>
<gene>
    <name evidence="1" type="ORF">ATPR_1751</name>
</gene>
<accession>F7VEF2</accession>
<name>F7VEF2_9PROT</name>
<evidence type="ECO:0000313" key="1">
    <source>
        <dbReference type="EMBL" id="GAA08747.1"/>
    </source>
</evidence>
<dbReference type="EMBL" id="BABS01000048">
    <property type="protein sequence ID" value="GAA08747.1"/>
    <property type="molecule type" value="Genomic_DNA"/>
</dbReference>
<organism evidence="1 2">
    <name type="scientific">Acetobacter tropicalis NBRC 101654</name>
    <dbReference type="NCBI Taxonomy" id="749388"/>
    <lineage>
        <taxon>Bacteria</taxon>
        <taxon>Pseudomonadati</taxon>
        <taxon>Pseudomonadota</taxon>
        <taxon>Alphaproteobacteria</taxon>
        <taxon>Acetobacterales</taxon>
        <taxon>Acetobacteraceae</taxon>
        <taxon>Acetobacter</taxon>
    </lineage>
</organism>
<dbReference type="Proteomes" id="UP000004319">
    <property type="component" value="Unassembled WGS sequence"/>
</dbReference>
<reference evidence="1 2" key="1">
    <citation type="journal article" date="2011" name="Biochem. Biophys. Res. Commun.">
        <title>Increased number of Arginine-based salt bridges contributes to the thermotolerance of thermotolerant acetic acid bacteria, Acetobacter tropicalis SKU1100.</title>
        <authorList>
            <person name="Matsutani M."/>
            <person name="Hirakawa H."/>
            <person name="Nishikura M."/>
            <person name="Soemphol W."/>
            <person name="Ali I.A.I."/>
            <person name="Yakushi T."/>
            <person name="Matsushita K."/>
        </authorList>
    </citation>
    <scope>NUCLEOTIDE SEQUENCE [LARGE SCALE GENOMIC DNA]</scope>
    <source>
        <strain evidence="1 2">NBRC 101654</strain>
    </source>
</reference>
<dbReference type="AlphaFoldDB" id="F7VEF2"/>
<evidence type="ECO:0000313" key="2">
    <source>
        <dbReference type="Proteomes" id="UP000004319"/>
    </source>
</evidence>
<proteinExistence type="predicted"/>
<comment type="caution">
    <text evidence="1">The sequence shown here is derived from an EMBL/GenBank/DDBJ whole genome shotgun (WGS) entry which is preliminary data.</text>
</comment>
<protein>
    <submittedName>
        <fullName evidence="1">Uncharacterized protein</fullName>
    </submittedName>
</protein>